<dbReference type="Gene3D" id="3.40.50.720">
    <property type="entry name" value="NAD(P)-binding Rossmann-like Domain"/>
    <property type="match status" value="1"/>
</dbReference>
<dbReference type="EC" id="1.1.1.47" evidence="3"/>
<dbReference type="KEGG" id="sbae:DSM104329_02517"/>
<dbReference type="Proteomes" id="UP001162834">
    <property type="component" value="Chromosome"/>
</dbReference>
<dbReference type="PANTHER" id="PTHR24321:SF8">
    <property type="entry name" value="ESTRADIOL 17-BETA-DEHYDROGENASE 8-RELATED"/>
    <property type="match status" value="1"/>
</dbReference>
<name>A0A9E7C117_9ACTN</name>
<evidence type="ECO:0000313" key="3">
    <source>
        <dbReference type="EMBL" id="UGS36117.1"/>
    </source>
</evidence>
<dbReference type="EMBL" id="CP087164">
    <property type="protein sequence ID" value="UGS36117.1"/>
    <property type="molecule type" value="Genomic_DNA"/>
</dbReference>
<dbReference type="GO" id="GO:0047936">
    <property type="term" value="F:glucose 1-dehydrogenase [NAD(P)+] activity"/>
    <property type="evidence" value="ECO:0007669"/>
    <property type="project" value="UniProtKB-EC"/>
</dbReference>
<dbReference type="InterPro" id="IPR036291">
    <property type="entry name" value="NAD(P)-bd_dom_sf"/>
</dbReference>
<sequence>MERSVVVTGCGTGLGAAISGRLAADGWQVVGIDVDADLAAEAARALDSGGEVVVGDAADRAMLAEAAERAEARAPLSGWVNNAGLMIRTSLHEPDPDDVESLLRVNLMGYYWGCSQAVRSLLEADRAGAIVNISSTHARASFPGWAAYAACKGAINSLTMQAAVEYAPAGIRCNAVEPSGIRTPRNLEAMAAAPDPAAAARENDVVQPLGRMGEPEEIASLVAFLLSSEASFITGQCIAADGGATARCYPGTSDPVVAARVKANR</sequence>
<gene>
    <name evidence="3" type="ORF">DSM104329_02517</name>
</gene>
<proteinExistence type="inferred from homology"/>
<dbReference type="InterPro" id="IPR002347">
    <property type="entry name" value="SDR_fam"/>
</dbReference>
<dbReference type="PANTHER" id="PTHR24321">
    <property type="entry name" value="DEHYDROGENASES, SHORT CHAIN"/>
    <property type="match status" value="1"/>
</dbReference>
<dbReference type="SUPFAM" id="SSF51735">
    <property type="entry name" value="NAD(P)-binding Rossmann-fold domains"/>
    <property type="match status" value="1"/>
</dbReference>
<comment type="similarity">
    <text evidence="1">Belongs to the short-chain dehydrogenases/reductases (SDR) family.</text>
</comment>
<dbReference type="AlphaFoldDB" id="A0A9E7C117"/>
<dbReference type="PRINTS" id="PR00081">
    <property type="entry name" value="GDHRDH"/>
</dbReference>
<dbReference type="FunFam" id="3.40.50.720:FF:000084">
    <property type="entry name" value="Short-chain dehydrogenase reductase"/>
    <property type="match status" value="1"/>
</dbReference>
<evidence type="ECO:0000256" key="1">
    <source>
        <dbReference type="ARBA" id="ARBA00006484"/>
    </source>
</evidence>
<keyword evidence="4" id="KW-1185">Reference proteome</keyword>
<dbReference type="RefSeq" id="WP_259315795.1">
    <property type="nucleotide sequence ID" value="NZ_CP087164.1"/>
</dbReference>
<accession>A0A9E7C117</accession>
<reference evidence="3" key="1">
    <citation type="journal article" date="2022" name="Int. J. Syst. Evol. Microbiol.">
        <title>Pseudomonas aegrilactucae sp. nov. and Pseudomonas morbosilactucae sp. nov., pathogens causing bacterial rot of lettuce in Japan.</title>
        <authorList>
            <person name="Sawada H."/>
            <person name="Fujikawa T."/>
            <person name="Satou M."/>
        </authorList>
    </citation>
    <scope>NUCLEOTIDE SEQUENCE</scope>
    <source>
        <strain evidence="3">0166_1</strain>
    </source>
</reference>
<dbReference type="PRINTS" id="PR00080">
    <property type="entry name" value="SDRFAMILY"/>
</dbReference>
<keyword evidence="2 3" id="KW-0560">Oxidoreductase</keyword>
<dbReference type="Pfam" id="PF13561">
    <property type="entry name" value="adh_short_C2"/>
    <property type="match status" value="1"/>
</dbReference>
<dbReference type="InterPro" id="IPR020904">
    <property type="entry name" value="Sc_DH/Rdtase_CS"/>
</dbReference>
<evidence type="ECO:0000313" key="4">
    <source>
        <dbReference type="Proteomes" id="UP001162834"/>
    </source>
</evidence>
<organism evidence="3 4">
    <name type="scientific">Capillimicrobium parvum</name>
    <dbReference type="NCBI Taxonomy" id="2884022"/>
    <lineage>
        <taxon>Bacteria</taxon>
        <taxon>Bacillati</taxon>
        <taxon>Actinomycetota</taxon>
        <taxon>Thermoleophilia</taxon>
        <taxon>Solirubrobacterales</taxon>
        <taxon>Capillimicrobiaceae</taxon>
        <taxon>Capillimicrobium</taxon>
    </lineage>
</organism>
<dbReference type="PROSITE" id="PS00061">
    <property type="entry name" value="ADH_SHORT"/>
    <property type="match status" value="1"/>
</dbReference>
<evidence type="ECO:0000256" key="2">
    <source>
        <dbReference type="ARBA" id="ARBA00023002"/>
    </source>
</evidence>
<protein>
    <submittedName>
        <fullName evidence="3">Glucose 1-dehydrogenase</fullName>
        <ecNumber evidence="3">1.1.1.47</ecNumber>
    </submittedName>
</protein>
<dbReference type="CDD" id="cd05233">
    <property type="entry name" value="SDR_c"/>
    <property type="match status" value="1"/>
</dbReference>